<keyword evidence="4" id="KW-1185">Reference proteome</keyword>
<dbReference type="STRING" id="1448308.A0A2T2P3B0"/>
<dbReference type="InterPro" id="IPR012942">
    <property type="entry name" value="SRR1-like"/>
</dbReference>
<proteinExistence type="predicted"/>
<dbReference type="AlphaFoldDB" id="A0A2T2P3B0"/>
<organism evidence="3 4">
    <name type="scientific">Corynespora cassiicola Philippines</name>
    <dbReference type="NCBI Taxonomy" id="1448308"/>
    <lineage>
        <taxon>Eukaryota</taxon>
        <taxon>Fungi</taxon>
        <taxon>Dikarya</taxon>
        <taxon>Ascomycota</taxon>
        <taxon>Pezizomycotina</taxon>
        <taxon>Dothideomycetes</taxon>
        <taxon>Pleosporomycetidae</taxon>
        <taxon>Pleosporales</taxon>
        <taxon>Corynesporascaceae</taxon>
        <taxon>Corynespora</taxon>
    </lineage>
</organism>
<gene>
    <name evidence="3" type="ORF">BS50DRAFT_597564</name>
</gene>
<evidence type="ECO:0000256" key="1">
    <source>
        <dbReference type="SAM" id="MobiDB-lite"/>
    </source>
</evidence>
<evidence type="ECO:0000313" key="3">
    <source>
        <dbReference type="EMBL" id="PSN72167.1"/>
    </source>
</evidence>
<feature type="region of interest" description="Disordered" evidence="1">
    <location>
        <begin position="1"/>
        <end position="42"/>
    </location>
</feature>
<evidence type="ECO:0000313" key="4">
    <source>
        <dbReference type="Proteomes" id="UP000240883"/>
    </source>
</evidence>
<dbReference type="EMBL" id="KZ678130">
    <property type="protein sequence ID" value="PSN72167.1"/>
    <property type="molecule type" value="Genomic_DNA"/>
</dbReference>
<evidence type="ECO:0000259" key="2">
    <source>
        <dbReference type="Pfam" id="PF07985"/>
    </source>
</evidence>
<dbReference type="Proteomes" id="UP000240883">
    <property type="component" value="Unassembled WGS sequence"/>
</dbReference>
<accession>A0A2T2P3B0</accession>
<dbReference type="Pfam" id="PF07985">
    <property type="entry name" value="SRR1"/>
    <property type="match status" value="1"/>
</dbReference>
<feature type="domain" description="SRR1-like" evidence="2">
    <location>
        <begin position="81"/>
        <end position="249"/>
    </location>
</feature>
<protein>
    <recommendedName>
        <fullName evidence="2">SRR1-like domain-containing protein</fullName>
    </recommendedName>
</protein>
<reference evidence="3 4" key="1">
    <citation type="journal article" date="2018" name="Front. Microbiol.">
        <title>Genome-Wide Analysis of Corynespora cassiicola Leaf Fall Disease Putative Effectors.</title>
        <authorList>
            <person name="Lopez D."/>
            <person name="Ribeiro S."/>
            <person name="Label P."/>
            <person name="Fumanal B."/>
            <person name="Venisse J.S."/>
            <person name="Kohler A."/>
            <person name="de Oliveira R.R."/>
            <person name="Labutti K."/>
            <person name="Lipzen A."/>
            <person name="Lail K."/>
            <person name="Bauer D."/>
            <person name="Ohm R.A."/>
            <person name="Barry K.W."/>
            <person name="Spatafora J."/>
            <person name="Grigoriev I.V."/>
            <person name="Martin F.M."/>
            <person name="Pujade-Renaud V."/>
        </authorList>
    </citation>
    <scope>NUCLEOTIDE SEQUENCE [LARGE SCALE GENOMIC DNA]</scope>
    <source>
        <strain evidence="3 4">Philippines</strain>
    </source>
</reference>
<dbReference type="PANTHER" id="PTHR42080:SF1">
    <property type="entry name" value="SRR1-LIKE DOMAIN-CONTAINING PROTEIN"/>
    <property type="match status" value="1"/>
</dbReference>
<name>A0A2T2P3B0_CORCC</name>
<dbReference type="OrthoDB" id="5318346at2759"/>
<feature type="compositionally biased region" description="Polar residues" evidence="1">
    <location>
        <begin position="18"/>
        <end position="33"/>
    </location>
</feature>
<dbReference type="PANTHER" id="PTHR42080">
    <property type="entry name" value="SRR1 DOMAIN-CONTAINING PROTEIN"/>
    <property type="match status" value="1"/>
</dbReference>
<sequence length="257" mass="28446">MGRRVKRAQVQAGDGWTVVTTQGASSSKGSGSTDEAARGAKPERVVEGLTVERLVGDLKGREERFRGTQVAAQIERTLDAGKGKVIESAVCIGIGSFSLDWEHRHRAMWQLVLFRGVVAKLKEINPESQIALYAQEPIFTSLDIEFLATLGITVVGSDIETHITPATFVFAPFVDWHILLPVFLRAKNPELYIGNEILGDYSMFAKSEEKEKVLKESNELGESFLEGRESLKIEDFALHPHALNGLVFYSRTKDDQA</sequence>